<reference evidence="3 4" key="1">
    <citation type="submission" date="2021-03" db="EMBL/GenBank/DDBJ databases">
        <title>Fibrella sp. HMF5036 genome sequencing and assembly.</title>
        <authorList>
            <person name="Kang H."/>
            <person name="Kim H."/>
            <person name="Bae S."/>
            <person name="Joh K."/>
        </authorList>
    </citation>
    <scope>NUCLEOTIDE SEQUENCE [LARGE SCALE GENOMIC DNA]</scope>
    <source>
        <strain evidence="3 4">HMF5036</strain>
    </source>
</reference>
<keyword evidence="2" id="KW-0732">Signal</keyword>
<name>A0A939G1N5_9BACT</name>
<sequence>MNMNKLFLLVGLLSAGVAMGQTKAKTTKMSSTTTSTSSYNNSNTNNYNSQNATSGTNSSTNGTSTSGSMNGTTGSSNTNGTGTSAGSTGSMSSMGTTGSSTGTYDTNMGSTTASMGTTGSTTGDMNSSGTTGNTTNGTYNNSTSVTPSGTSNYNTTTDTNGATTTTPSTSGNYNSAGSTYSTATTTSTAYPSEKKDYKNFSYAIYAGLNTTKFQGESFDANGAASGLTGRLGYQLGFFVRGGGRLYGQIGAEYFASSSNYFTTAPGSGTTTATSIRDRIDIKYIQVPVYIGYKLTQSDRGLSAVRVQVGVEYANQIGSTANQFGNLNNFQLKNGTFNGLGQLGFDAGPVFLDLTYHYGFSDAIQQNTGFAGSKRRILSASVGFKF</sequence>
<keyword evidence="4" id="KW-1185">Reference proteome</keyword>
<evidence type="ECO:0000256" key="1">
    <source>
        <dbReference type="SAM" id="MobiDB-lite"/>
    </source>
</evidence>
<proteinExistence type="predicted"/>
<comment type="caution">
    <text evidence="3">The sequence shown here is derived from an EMBL/GenBank/DDBJ whole genome shotgun (WGS) entry which is preliminary data.</text>
</comment>
<feature type="region of interest" description="Disordered" evidence="1">
    <location>
        <begin position="23"/>
        <end position="170"/>
    </location>
</feature>
<dbReference type="Proteomes" id="UP000664795">
    <property type="component" value="Unassembled WGS sequence"/>
</dbReference>
<evidence type="ECO:0000313" key="4">
    <source>
        <dbReference type="Proteomes" id="UP000664795"/>
    </source>
</evidence>
<protein>
    <submittedName>
        <fullName evidence="3">PorT family protein</fullName>
    </submittedName>
</protein>
<accession>A0A939G1N5</accession>
<evidence type="ECO:0000313" key="3">
    <source>
        <dbReference type="EMBL" id="MBO0930226.1"/>
    </source>
</evidence>
<dbReference type="AlphaFoldDB" id="A0A939G1N5"/>
<dbReference type="EMBL" id="JAFMYU010000003">
    <property type="protein sequence ID" value="MBO0930226.1"/>
    <property type="molecule type" value="Genomic_DNA"/>
</dbReference>
<gene>
    <name evidence="3" type="ORF">J2I48_04430</name>
</gene>
<organism evidence="3 4">
    <name type="scientific">Fibrella aquatilis</name>
    <dbReference type="NCBI Taxonomy" id="2817059"/>
    <lineage>
        <taxon>Bacteria</taxon>
        <taxon>Pseudomonadati</taxon>
        <taxon>Bacteroidota</taxon>
        <taxon>Cytophagia</taxon>
        <taxon>Cytophagales</taxon>
        <taxon>Spirosomataceae</taxon>
        <taxon>Fibrella</taxon>
    </lineage>
</organism>
<feature type="chain" id="PRO_5037819257" evidence="2">
    <location>
        <begin position="21"/>
        <end position="385"/>
    </location>
</feature>
<evidence type="ECO:0000256" key="2">
    <source>
        <dbReference type="SAM" id="SignalP"/>
    </source>
</evidence>
<feature type="signal peptide" evidence="2">
    <location>
        <begin position="1"/>
        <end position="20"/>
    </location>
</feature>